<keyword evidence="3" id="KW-0804">Transcription</keyword>
<dbReference type="Pfam" id="PF12833">
    <property type="entry name" value="HTH_18"/>
    <property type="match status" value="1"/>
</dbReference>
<dbReference type="InterPro" id="IPR018060">
    <property type="entry name" value="HTH_AraC"/>
</dbReference>
<gene>
    <name evidence="5" type="primary">tetD</name>
    <name evidence="5" type="ORF">GHA_03751</name>
    <name evidence="6" type="ORF">TML_02663</name>
</gene>
<dbReference type="InterPro" id="IPR050959">
    <property type="entry name" value="MarA-like"/>
</dbReference>
<dbReference type="InterPro" id="IPR020449">
    <property type="entry name" value="Tscrpt_reg_AraC-type_HTH"/>
</dbReference>
<evidence type="ECO:0000256" key="2">
    <source>
        <dbReference type="ARBA" id="ARBA00023125"/>
    </source>
</evidence>
<evidence type="ECO:0000313" key="7">
    <source>
        <dbReference type="Proteomes" id="UP000834503"/>
    </source>
</evidence>
<dbReference type="Proteomes" id="UP000834503">
    <property type="component" value="Unassembled WGS sequence"/>
</dbReference>
<dbReference type="EMBL" id="CAIIUA010000001">
    <property type="protein sequence ID" value="CAC9205915.1"/>
    <property type="molecule type" value="Genomic_DNA"/>
</dbReference>
<keyword evidence="1" id="KW-0805">Transcription regulation</keyword>
<dbReference type="PANTHER" id="PTHR47504:SF3">
    <property type="entry name" value="HTH-TYPE TRANSCRIPTIONAL REGULATOR YKGA-RELATED"/>
    <property type="match status" value="1"/>
</dbReference>
<dbReference type="SUPFAM" id="SSF46689">
    <property type="entry name" value="Homeodomain-like"/>
    <property type="match status" value="2"/>
</dbReference>
<evidence type="ECO:0000259" key="4">
    <source>
        <dbReference type="PROSITE" id="PS01124"/>
    </source>
</evidence>
<dbReference type="Gene3D" id="1.10.10.60">
    <property type="entry name" value="Homeodomain-like"/>
    <property type="match status" value="2"/>
</dbReference>
<organism evidence="5 7">
    <name type="scientific">Citrobacter werkmanii</name>
    <dbReference type="NCBI Taxonomy" id="67827"/>
    <lineage>
        <taxon>Bacteria</taxon>
        <taxon>Pseudomonadati</taxon>
        <taxon>Pseudomonadota</taxon>
        <taxon>Gammaproteobacteria</taxon>
        <taxon>Enterobacterales</taxon>
        <taxon>Enterobacteriaceae</taxon>
        <taxon>Citrobacter</taxon>
        <taxon>Citrobacter freundii complex</taxon>
    </lineage>
</organism>
<dbReference type="Proteomes" id="UP000837205">
    <property type="component" value="Unassembled WGS sequence"/>
</dbReference>
<name>A0A9N8CUX7_9ENTR</name>
<dbReference type="EMBL" id="CAHPQX010000017">
    <property type="protein sequence ID" value="CAB5576037.1"/>
    <property type="molecule type" value="Genomic_DNA"/>
</dbReference>
<evidence type="ECO:0000256" key="3">
    <source>
        <dbReference type="ARBA" id="ARBA00023163"/>
    </source>
</evidence>
<dbReference type="GO" id="GO:0003700">
    <property type="term" value="F:DNA-binding transcription factor activity"/>
    <property type="evidence" value="ECO:0007669"/>
    <property type="project" value="InterPro"/>
</dbReference>
<feature type="domain" description="HTH araC/xylS-type" evidence="4">
    <location>
        <begin position="7"/>
        <end position="105"/>
    </location>
</feature>
<evidence type="ECO:0000313" key="8">
    <source>
        <dbReference type="Proteomes" id="UP000837205"/>
    </source>
</evidence>
<dbReference type="InterPro" id="IPR009057">
    <property type="entry name" value="Homeodomain-like_sf"/>
</dbReference>
<dbReference type="PANTHER" id="PTHR47504">
    <property type="entry name" value="RIGHT ORIGIN-BINDING PROTEIN"/>
    <property type="match status" value="1"/>
</dbReference>
<dbReference type="GO" id="GO:0043565">
    <property type="term" value="F:sequence-specific DNA binding"/>
    <property type="evidence" value="ECO:0007669"/>
    <property type="project" value="InterPro"/>
</dbReference>
<dbReference type="PRINTS" id="PR00032">
    <property type="entry name" value="HTHARAC"/>
</dbReference>
<dbReference type="SMART" id="SM00342">
    <property type="entry name" value="HTH_ARAC"/>
    <property type="match status" value="1"/>
</dbReference>
<evidence type="ECO:0000313" key="5">
    <source>
        <dbReference type="EMBL" id="CAB5576037.1"/>
    </source>
</evidence>
<keyword evidence="8" id="KW-1185">Reference proteome</keyword>
<accession>A0A9N8CUX7</accession>
<dbReference type="AlphaFoldDB" id="A0A9N8CUX7"/>
<reference evidence="5" key="1">
    <citation type="submission" date="2020-05" db="EMBL/GenBank/DDBJ databases">
        <authorList>
            <person name="Delgado-Blas J."/>
        </authorList>
    </citation>
    <scope>NUCLEOTIDE SEQUENCE</scope>
    <source>
        <strain evidence="5">BB1459</strain>
        <strain evidence="6">BB1480</strain>
    </source>
</reference>
<evidence type="ECO:0000313" key="6">
    <source>
        <dbReference type="EMBL" id="CAC9205915.1"/>
    </source>
</evidence>
<dbReference type="RefSeq" id="WP_074458543.1">
    <property type="nucleotide sequence ID" value="NZ_CAHPQT010000094.1"/>
</dbReference>
<proteinExistence type="predicted"/>
<comment type="caution">
    <text evidence="5">The sequence shown here is derived from an EMBL/GenBank/DDBJ whole genome shotgun (WGS) entry which is preliminary data.</text>
</comment>
<keyword evidence="2" id="KW-0238">DNA-binding</keyword>
<evidence type="ECO:0000256" key="1">
    <source>
        <dbReference type="ARBA" id="ARBA00023015"/>
    </source>
</evidence>
<sequence length="279" mass="32327">MSNAISRYILYWIEDNLYSGATVTDLVKNSGYSRRTLENVFRRDYGESPGDYLFRRRISRAAATLKLTRLTITEIAMLFHYSSAANFTRAFRRYFGCTPDFFRRDSMWNKSKLQLPILYQSADFIGEKTEFPAAVFISGERFMYQAIYTDINDCSFAENIKKRANSLLNELAGEVWVATHIQIPNNISICRKGLVNVDAVVGVRDCSDTNATIIMPAAIYEKFYFSGLWEEYVVFSRLIYSRNFIGENFRCFEVPCFIKIHSLNIEKKHISCSLYILVE</sequence>
<dbReference type="PROSITE" id="PS01124">
    <property type="entry name" value="HTH_ARAC_FAMILY_2"/>
    <property type="match status" value="1"/>
</dbReference>
<protein>
    <submittedName>
        <fullName evidence="5">Right oriC-binding transcriptional activator</fullName>
    </submittedName>
</protein>